<gene>
    <name evidence="2" type="ORF">ENX68_02545</name>
</gene>
<proteinExistence type="predicted"/>
<dbReference type="InterPro" id="IPR026444">
    <property type="entry name" value="Secre_tail"/>
</dbReference>
<evidence type="ECO:0000313" key="2">
    <source>
        <dbReference type="EMBL" id="HGE77865.1"/>
    </source>
</evidence>
<dbReference type="Gene3D" id="2.60.40.3080">
    <property type="match status" value="1"/>
</dbReference>
<accession>A0A7V3RGQ3</accession>
<dbReference type="Pfam" id="PF18962">
    <property type="entry name" value="Por_Secre_tail"/>
    <property type="match status" value="1"/>
</dbReference>
<protein>
    <submittedName>
        <fullName evidence="2">T9SS type A sorting domain-containing protein</fullName>
    </submittedName>
</protein>
<feature type="domain" description="Secretion system C-terminal sorting" evidence="1">
    <location>
        <begin position="18"/>
        <end position="82"/>
    </location>
</feature>
<dbReference type="NCBIfam" id="TIGR04183">
    <property type="entry name" value="Por_Secre_tail"/>
    <property type="match status" value="1"/>
</dbReference>
<dbReference type="EMBL" id="DTOZ01000065">
    <property type="protein sequence ID" value="HGE77865.1"/>
    <property type="molecule type" value="Genomic_DNA"/>
</dbReference>
<reference evidence="2" key="1">
    <citation type="journal article" date="2020" name="mSystems">
        <title>Genome- and Community-Level Interaction Insights into Carbon Utilization and Element Cycling Functions of Hydrothermarchaeota in Hydrothermal Sediment.</title>
        <authorList>
            <person name="Zhou Z."/>
            <person name="Liu Y."/>
            <person name="Xu W."/>
            <person name="Pan J."/>
            <person name="Luo Z.H."/>
            <person name="Li M."/>
        </authorList>
    </citation>
    <scope>NUCLEOTIDE SEQUENCE [LARGE SCALE GENOMIC DNA]</scope>
    <source>
        <strain evidence="2">SpSt-961</strain>
    </source>
</reference>
<organism evidence="2">
    <name type="scientific">candidate division WOR-3 bacterium</name>
    <dbReference type="NCBI Taxonomy" id="2052148"/>
    <lineage>
        <taxon>Bacteria</taxon>
        <taxon>Bacteria division WOR-3</taxon>
    </lineage>
</organism>
<dbReference type="AlphaFoldDB" id="A0A7V3RGQ3"/>
<sequence>MIGENKQVSIARPFMIKPNPNRGRIYFNEKFGECIIKIYDTTGRLVMEEKFTGINNINIPESLKDGVYFLRIKMLEGEKTGTFILVR</sequence>
<evidence type="ECO:0000259" key="1">
    <source>
        <dbReference type="Pfam" id="PF18962"/>
    </source>
</evidence>
<comment type="caution">
    <text evidence="2">The sequence shown here is derived from an EMBL/GenBank/DDBJ whole genome shotgun (WGS) entry which is preliminary data.</text>
</comment>
<name>A0A7V3RGQ3_UNCW3</name>